<reference evidence="9" key="1">
    <citation type="submission" date="2022-11" db="EMBL/GenBank/DDBJ databases">
        <authorList>
            <person name="Kikuchi T."/>
        </authorList>
    </citation>
    <scope>NUCLEOTIDE SEQUENCE</scope>
    <source>
        <strain evidence="9">PS1010</strain>
    </source>
</reference>
<dbReference type="InterPro" id="IPR013083">
    <property type="entry name" value="Znf_RING/FYVE/PHD"/>
</dbReference>
<name>A0A9P1IX70_9PELO</name>
<evidence type="ECO:0000256" key="2">
    <source>
        <dbReference type="ARBA" id="ARBA00022771"/>
    </source>
</evidence>
<dbReference type="PANTHER" id="PTHR45931:SF20">
    <property type="entry name" value="RING-TYPE E3 UBIQUITIN TRANSFERASE"/>
    <property type="match status" value="1"/>
</dbReference>
<dbReference type="GO" id="GO:0008270">
    <property type="term" value="F:zinc ion binding"/>
    <property type="evidence" value="ECO:0007669"/>
    <property type="project" value="UniProtKB-KW"/>
</dbReference>
<dbReference type="SUPFAM" id="SSF57850">
    <property type="entry name" value="RING/U-box"/>
    <property type="match status" value="1"/>
</dbReference>
<keyword evidence="6" id="KW-1133">Transmembrane helix</keyword>
<dbReference type="GO" id="GO:0006511">
    <property type="term" value="P:ubiquitin-dependent protein catabolic process"/>
    <property type="evidence" value="ECO:0007669"/>
    <property type="project" value="TreeGrafter"/>
</dbReference>
<evidence type="ECO:0000256" key="1">
    <source>
        <dbReference type="ARBA" id="ARBA00022723"/>
    </source>
</evidence>
<comment type="caution">
    <text evidence="9">The sequence shown here is derived from an EMBL/GenBank/DDBJ whole genome shotgun (WGS) entry which is preliminary data.</text>
</comment>
<dbReference type="Gene3D" id="3.50.30.30">
    <property type="match status" value="1"/>
</dbReference>
<feature type="compositionally biased region" description="Acidic residues" evidence="5">
    <location>
        <begin position="458"/>
        <end position="467"/>
    </location>
</feature>
<keyword evidence="2 4" id="KW-0863">Zinc-finger</keyword>
<dbReference type="Pfam" id="PF13639">
    <property type="entry name" value="zf-RING_2"/>
    <property type="match status" value="1"/>
</dbReference>
<dbReference type="Proteomes" id="UP001152747">
    <property type="component" value="Unassembled WGS sequence"/>
</dbReference>
<feature type="region of interest" description="Disordered" evidence="5">
    <location>
        <begin position="289"/>
        <end position="324"/>
    </location>
</feature>
<evidence type="ECO:0000313" key="9">
    <source>
        <dbReference type="EMBL" id="CAI5453950.1"/>
    </source>
</evidence>
<dbReference type="AlphaFoldDB" id="A0A9P1IX70"/>
<evidence type="ECO:0000256" key="3">
    <source>
        <dbReference type="ARBA" id="ARBA00022833"/>
    </source>
</evidence>
<dbReference type="GO" id="GO:0005634">
    <property type="term" value="C:nucleus"/>
    <property type="evidence" value="ECO:0007669"/>
    <property type="project" value="TreeGrafter"/>
</dbReference>
<dbReference type="SMART" id="SM00184">
    <property type="entry name" value="RING"/>
    <property type="match status" value="1"/>
</dbReference>
<evidence type="ECO:0000259" key="8">
    <source>
        <dbReference type="PROSITE" id="PS50089"/>
    </source>
</evidence>
<feature type="chain" id="PRO_5040377976" description="RING-type domain-containing protein" evidence="7">
    <location>
        <begin position="28"/>
        <end position="467"/>
    </location>
</feature>
<feature type="compositionally biased region" description="Basic and acidic residues" evidence="5">
    <location>
        <begin position="388"/>
        <end position="398"/>
    </location>
</feature>
<proteinExistence type="predicted"/>
<organism evidence="9 10">
    <name type="scientific">Caenorhabditis angaria</name>
    <dbReference type="NCBI Taxonomy" id="860376"/>
    <lineage>
        <taxon>Eukaryota</taxon>
        <taxon>Metazoa</taxon>
        <taxon>Ecdysozoa</taxon>
        <taxon>Nematoda</taxon>
        <taxon>Chromadorea</taxon>
        <taxon>Rhabditida</taxon>
        <taxon>Rhabditina</taxon>
        <taxon>Rhabditomorpha</taxon>
        <taxon>Rhabditoidea</taxon>
        <taxon>Rhabditidae</taxon>
        <taxon>Peloderinae</taxon>
        <taxon>Caenorhabditis</taxon>
    </lineage>
</organism>
<feature type="compositionally biased region" description="Low complexity" evidence="5">
    <location>
        <begin position="307"/>
        <end position="320"/>
    </location>
</feature>
<dbReference type="GO" id="GO:0061630">
    <property type="term" value="F:ubiquitin protein ligase activity"/>
    <property type="evidence" value="ECO:0007669"/>
    <property type="project" value="TreeGrafter"/>
</dbReference>
<dbReference type="OrthoDB" id="8062037at2759"/>
<keyword evidence="3" id="KW-0862">Zinc</keyword>
<dbReference type="InterPro" id="IPR051834">
    <property type="entry name" value="RING_finger_E3_ligase"/>
</dbReference>
<feature type="domain" description="RING-type" evidence="8">
    <location>
        <begin position="244"/>
        <end position="286"/>
    </location>
</feature>
<accession>A0A9P1IX70</accession>
<keyword evidence="6" id="KW-0472">Membrane</keyword>
<feature type="transmembrane region" description="Helical" evidence="6">
    <location>
        <begin position="187"/>
        <end position="212"/>
    </location>
</feature>
<keyword evidence="7" id="KW-0732">Signal</keyword>
<feature type="compositionally biased region" description="Low complexity" evidence="5">
    <location>
        <begin position="409"/>
        <end position="439"/>
    </location>
</feature>
<gene>
    <name evidence="9" type="ORF">CAMP_LOCUS16587</name>
</gene>
<evidence type="ECO:0000256" key="6">
    <source>
        <dbReference type="SAM" id="Phobius"/>
    </source>
</evidence>
<evidence type="ECO:0000256" key="4">
    <source>
        <dbReference type="PROSITE-ProRule" id="PRU00175"/>
    </source>
</evidence>
<protein>
    <recommendedName>
        <fullName evidence="8">RING-type domain-containing protein</fullName>
    </recommendedName>
</protein>
<dbReference type="FunFam" id="3.30.40.10:FF:000825">
    <property type="entry name" value="Protein CBG07640"/>
    <property type="match status" value="1"/>
</dbReference>
<sequence>MTERGSKWARVSIFYYFLSFAILETDSQYIVDVYRNQPGDDEVVQKCAASDADFGGDVTDFIMSDQNHGCGVLVTPDDACKPITFAGIPCHNPFALVSRSDIKHPCNFSMQAWNIQNSTYPFAMVIFYNYRGEEPLKMRGTEPKGIKLPLIMITHSCMEDISRMYSYSQGYYLRIRIDPGYYELFRYLIPFVVVIFFCFALFLITLCIRGCVERRKLNKRRLSKRNLKKIPVKKYRAGDEPDTCAICLDDFAAGEKLRHLPCRHVFHCKCIDVWLTQTRKVCPLCKRKIGSDSDSEAGSNEDLRQNAATSSNAPSSSRAAETWSSREALVDQDLVFVEQAHGAQPRVARTGGWFRNLFRRSQNTQEVEHQETQNNSVNSNDEDELLENEEHTSFHLDSPDMVSFNMNRSYTSSESSSGLETSSNDTDTTLDTVMTNTDTAESSGHRQDPQVHQVYNESTDDEVTIRM</sequence>
<feature type="signal peptide" evidence="7">
    <location>
        <begin position="1"/>
        <end position="27"/>
    </location>
</feature>
<keyword evidence="10" id="KW-1185">Reference proteome</keyword>
<keyword evidence="1" id="KW-0479">Metal-binding</keyword>
<feature type="region of interest" description="Disordered" evidence="5">
    <location>
        <begin position="364"/>
        <end position="467"/>
    </location>
</feature>
<keyword evidence="6" id="KW-0812">Transmembrane</keyword>
<dbReference type="PROSITE" id="PS50089">
    <property type="entry name" value="ZF_RING_2"/>
    <property type="match status" value="1"/>
</dbReference>
<dbReference type="PANTHER" id="PTHR45931">
    <property type="entry name" value="SI:CH211-59O9.10"/>
    <property type="match status" value="1"/>
</dbReference>
<dbReference type="EMBL" id="CANHGI010000006">
    <property type="protein sequence ID" value="CAI5453950.1"/>
    <property type="molecule type" value="Genomic_DNA"/>
</dbReference>
<evidence type="ECO:0000256" key="5">
    <source>
        <dbReference type="SAM" id="MobiDB-lite"/>
    </source>
</evidence>
<evidence type="ECO:0000313" key="10">
    <source>
        <dbReference type="Proteomes" id="UP001152747"/>
    </source>
</evidence>
<dbReference type="InterPro" id="IPR001841">
    <property type="entry name" value="Znf_RING"/>
</dbReference>
<evidence type="ECO:0000256" key="7">
    <source>
        <dbReference type="SAM" id="SignalP"/>
    </source>
</evidence>
<dbReference type="Gene3D" id="3.30.40.10">
    <property type="entry name" value="Zinc/RING finger domain, C3HC4 (zinc finger)"/>
    <property type="match status" value="1"/>
</dbReference>